<keyword evidence="2" id="KW-1185">Reference proteome</keyword>
<name>A0AAV1NJQ0_SCOSC</name>
<evidence type="ECO:0000313" key="1">
    <source>
        <dbReference type="EMBL" id="CAK6959655.1"/>
    </source>
</evidence>
<comment type="caution">
    <text evidence="1">The sequence shown here is derived from an EMBL/GenBank/DDBJ whole genome shotgun (WGS) entry which is preliminary data.</text>
</comment>
<protein>
    <submittedName>
        <fullName evidence="1">Uncharacterized protein</fullName>
    </submittedName>
</protein>
<evidence type="ECO:0000313" key="2">
    <source>
        <dbReference type="Proteomes" id="UP001314229"/>
    </source>
</evidence>
<sequence>MKERLESFIRGSHWSPNASISRSPWLVAEQVKCCLWFITGQQTAAYAGGGTSTVEYASIQGKKKGSDRDRYWGLYMES</sequence>
<dbReference type="Proteomes" id="UP001314229">
    <property type="component" value="Unassembled WGS sequence"/>
</dbReference>
<reference evidence="1 2" key="1">
    <citation type="submission" date="2024-01" db="EMBL/GenBank/DDBJ databases">
        <authorList>
            <person name="Alioto T."/>
            <person name="Alioto T."/>
            <person name="Gomez Garrido J."/>
        </authorList>
    </citation>
    <scope>NUCLEOTIDE SEQUENCE [LARGE SCALE GENOMIC DNA]</scope>
</reference>
<dbReference type="AlphaFoldDB" id="A0AAV1NJQ0"/>
<dbReference type="EMBL" id="CAWUFR010000040">
    <property type="protein sequence ID" value="CAK6959655.1"/>
    <property type="molecule type" value="Genomic_DNA"/>
</dbReference>
<organism evidence="1 2">
    <name type="scientific">Scomber scombrus</name>
    <name type="common">Atlantic mackerel</name>
    <name type="synonym">Scomber vernalis</name>
    <dbReference type="NCBI Taxonomy" id="13677"/>
    <lineage>
        <taxon>Eukaryota</taxon>
        <taxon>Metazoa</taxon>
        <taxon>Chordata</taxon>
        <taxon>Craniata</taxon>
        <taxon>Vertebrata</taxon>
        <taxon>Euteleostomi</taxon>
        <taxon>Actinopterygii</taxon>
        <taxon>Neopterygii</taxon>
        <taxon>Teleostei</taxon>
        <taxon>Neoteleostei</taxon>
        <taxon>Acanthomorphata</taxon>
        <taxon>Pelagiaria</taxon>
        <taxon>Scombriformes</taxon>
        <taxon>Scombridae</taxon>
        <taxon>Scomber</taxon>
    </lineage>
</organism>
<proteinExistence type="predicted"/>
<gene>
    <name evidence="1" type="ORF">FSCOSCO3_A016058</name>
</gene>
<accession>A0AAV1NJQ0</accession>